<gene>
    <name evidence="1" type="ORF">S7S_05270</name>
</gene>
<dbReference type="InterPro" id="IPR029063">
    <property type="entry name" value="SAM-dependent_MTases_sf"/>
</dbReference>
<dbReference type="SUPFAM" id="SSF53335">
    <property type="entry name" value="S-adenosyl-L-methionine-dependent methyltransferases"/>
    <property type="match status" value="1"/>
</dbReference>
<dbReference type="EMBL" id="CP004387">
    <property type="protein sequence ID" value="AJD47474.1"/>
    <property type="molecule type" value="Genomic_DNA"/>
</dbReference>
<dbReference type="AlphaFoldDB" id="A0A0B4XH78"/>
<name>A0A0B4XH78_9GAMM</name>
<organism evidence="1 2">
    <name type="scientific">Isoalcanivorax pacificus W11-5</name>
    <dbReference type="NCBI Taxonomy" id="391936"/>
    <lineage>
        <taxon>Bacteria</taxon>
        <taxon>Pseudomonadati</taxon>
        <taxon>Pseudomonadota</taxon>
        <taxon>Gammaproteobacteria</taxon>
        <taxon>Oceanospirillales</taxon>
        <taxon>Alcanivoracaceae</taxon>
        <taxon>Isoalcanivorax</taxon>
    </lineage>
</organism>
<dbReference type="HOGENOM" id="CLU_049749_1_1_6"/>
<dbReference type="GO" id="GO:0008168">
    <property type="term" value="F:methyltransferase activity"/>
    <property type="evidence" value="ECO:0007669"/>
    <property type="project" value="UniProtKB-KW"/>
</dbReference>
<reference evidence="1 2" key="1">
    <citation type="journal article" date="2012" name="J. Bacteriol.">
        <title>Genome sequence of an alkane-degrading bacterium, Alcanivorax pacificus type strain W11-5, isolated from deep sea sediment.</title>
        <authorList>
            <person name="Lai Q."/>
            <person name="Shao Z."/>
        </authorList>
    </citation>
    <scope>NUCLEOTIDE SEQUENCE [LARGE SCALE GENOMIC DNA]</scope>
    <source>
        <strain evidence="1 2">W11-5</strain>
    </source>
</reference>
<keyword evidence="2" id="KW-1185">Reference proteome</keyword>
<dbReference type="GO" id="GO:0032259">
    <property type="term" value="P:methylation"/>
    <property type="evidence" value="ECO:0007669"/>
    <property type="project" value="UniProtKB-KW"/>
</dbReference>
<dbReference type="PANTHER" id="PTHR43861">
    <property type="entry name" value="TRANS-ACONITATE 2-METHYLTRANSFERASE-RELATED"/>
    <property type="match status" value="1"/>
</dbReference>
<accession>A0A0B4XH78</accession>
<sequence>MTEPFSDERVLAAWQQNALPWTDAVREGRIASRTLVTDDAIVQTVLSWAPHGGTLLDLGCGEGWLCRALASQAPDRALRLFGVDAVASLVDAARAAGGATFQVLDYRQLASEGPQRLPPLDLVVSNFALIGDADVAAALSALPALLVPAGHVVIQTLHPLMACGELPYQDGWREGSWQGCGSGFAEAAPWYFRTLSGWLALLRDSGLRLLATREPLHPDTGKPASLILVAMPDH</sequence>
<keyword evidence="1" id="KW-0489">Methyltransferase</keyword>
<dbReference type="CDD" id="cd02440">
    <property type="entry name" value="AdoMet_MTases"/>
    <property type="match status" value="1"/>
</dbReference>
<protein>
    <submittedName>
        <fullName evidence="1">Type 11 methyltransferase</fullName>
    </submittedName>
</protein>
<evidence type="ECO:0000313" key="1">
    <source>
        <dbReference type="EMBL" id="AJD47474.1"/>
    </source>
</evidence>
<dbReference type="Pfam" id="PF13489">
    <property type="entry name" value="Methyltransf_23"/>
    <property type="match status" value="1"/>
</dbReference>
<evidence type="ECO:0000313" key="2">
    <source>
        <dbReference type="Proteomes" id="UP000006764"/>
    </source>
</evidence>
<dbReference type="KEGG" id="apac:S7S_05270"/>
<dbReference type="RefSeq" id="WP_008737416.1">
    <property type="nucleotide sequence ID" value="NZ_CP004387.1"/>
</dbReference>
<dbReference type="Proteomes" id="UP000006764">
    <property type="component" value="Chromosome"/>
</dbReference>
<keyword evidence="1" id="KW-0808">Transferase</keyword>
<proteinExistence type="predicted"/>
<dbReference type="Gene3D" id="3.40.50.150">
    <property type="entry name" value="Vaccinia Virus protein VP39"/>
    <property type="match status" value="1"/>
</dbReference>
<dbReference type="STRING" id="391936.S7S_05270"/>